<sequence>MMYVRFEPISTAFVTMGIEPVDMLNTANANPQHILVLPPVTDDLTINAHTGFNVIDGGVAVRQFLESVPGRNAAWLDYREQDFVNDLLPQEIAELLYLGHRKTHMALPFYYKLQNQYARVPMATGLVNSYWRHPEMFEAVFSAAINRHLRDLLNQQAFWLRMHRHEKLPQLPSSVQKSWQDMLPDGVGFDWNSAKVSGQTVIIPLVQISERRLFVDADINDVPSVKVGQLVLNRATGVWHSMLS</sequence>
<accession>A0A0R1ZRQ6</accession>
<keyword evidence="2" id="KW-1185">Reference proteome</keyword>
<evidence type="ECO:0000313" key="1">
    <source>
        <dbReference type="EMBL" id="KRM55892.1"/>
    </source>
</evidence>
<comment type="caution">
    <text evidence="1">The sequence shown here is derived from an EMBL/GenBank/DDBJ whole genome shotgun (WGS) entry which is preliminary data.</text>
</comment>
<protein>
    <submittedName>
        <fullName evidence="1">Uncharacterized protein</fullName>
    </submittedName>
</protein>
<proteinExistence type="predicted"/>
<dbReference type="EMBL" id="AYYO01000011">
    <property type="protein sequence ID" value="KRM55892.1"/>
    <property type="molecule type" value="Genomic_DNA"/>
</dbReference>
<name>A0A0R1ZRQ6_9LACO</name>
<dbReference type="Proteomes" id="UP000051679">
    <property type="component" value="Unassembled WGS sequence"/>
</dbReference>
<dbReference type="AlphaFoldDB" id="A0A0R1ZRQ6"/>
<gene>
    <name evidence="1" type="ORF">FC18_GL000944</name>
</gene>
<dbReference type="PATRIC" id="fig|1291052.5.peg.958"/>
<organism evidence="1 2">
    <name type="scientific">Lacticaseibacillus sharpeae JCM 1186 = DSM 20505</name>
    <dbReference type="NCBI Taxonomy" id="1291052"/>
    <lineage>
        <taxon>Bacteria</taxon>
        <taxon>Bacillati</taxon>
        <taxon>Bacillota</taxon>
        <taxon>Bacilli</taxon>
        <taxon>Lactobacillales</taxon>
        <taxon>Lactobacillaceae</taxon>
        <taxon>Lacticaseibacillus</taxon>
    </lineage>
</organism>
<reference evidence="1 2" key="1">
    <citation type="journal article" date="2015" name="Genome Announc.">
        <title>Expanding the biotechnology potential of lactobacilli through comparative genomics of 213 strains and associated genera.</title>
        <authorList>
            <person name="Sun Z."/>
            <person name="Harris H.M."/>
            <person name="McCann A."/>
            <person name="Guo C."/>
            <person name="Argimon S."/>
            <person name="Zhang W."/>
            <person name="Yang X."/>
            <person name="Jeffery I.B."/>
            <person name="Cooney J.C."/>
            <person name="Kagawa T.F."/>
            <person name="Liu W."/>
            <person name="Song Y."/>
            <person name="Salvetti E."/>
            <person name="Wrobel A."/>
            <person name="Rasinkangas P."/>
            <person name="Parkhill J."/>
            <person name="Rea M.C."/>
            <person name="O'Sullivan O."/>
            <person name="Ritari J."/>
            <person name="Douillard F.P."/>
            <person name="Paul Ross R."/>
            <person name="Yang R."/>
            <person name="Briner A.E."/>
            <person name="Felis G.E."/>
            <person name="de Vos W.M."/>
            <person name="Barrangou R."/>
            <person name="Klaenhammer T.R."/>
            <person name="Caufield P.W."/>
            <person name="Cui Y."/>
            <person name="Zhang H."/>
            <person name="O'Toole P.W."/>
        </authorList>
    </citation>
    <scope>NUCLEOTIDE SEQUENCE [LARGE SCALE GENOMIC DNA]</scope>
    <source>
        <strain evidence="1 2">DSM 20505</strain>
    </source>
</reference>
<evidence type="ECO:0000313" key="2">
    <source>
        <dbReference type="Proteomes" id="UP000051679"/>
    </source>
</evidence>
<dbReference type="STRING" id="1291052.FC18_GL000944"/>